<feature type="binding site" evidence="5">
    <location>
        <position position="276"/>
    </location>
    <ligand>
        <name>NAD(+)</name>
        <dbReference type="ChEBI" id="CHEBI:57540"/>
    </ligand>
</feature>
<evidence type="ECO:0000259" key="8">
    <source>
        <dbReference type="Pfam" id="PF07992"/>
    </source>
</evidence>
<keyword evidence="3 5" id="KW-0274">FAD</keyword>
<dbReference type="SUPFAM" id="SSF55424">
    <property type="entry name" value="FAD/NAD-linked reductases, dimerisation (C-terminal) domain"/>
    <property type="match status" value="1"/>
</dbReference>
<feature type="disulfide bond" description="Redox-active" evidence="6">
    <location>
        <begin position="43"/>
        <end position="48"/>
    </location>
</feature>
<dbReference type="PRINTS" id="PR00368">
    <property type="entry name" value="FADPNR"/>
</dbReference>
<comment type="caution">
    <text evidence="9">The sequence shown here is derived from an EMBL/GenBank/DDBJ whole genome shotgun (WGS) entry which is preliminary data.</text>
</comment>
<dbReference type="InterPro" id="IPR036188">
    <property type="entry name" value="FAD/NAD-bd_sf"/>
</dbReference>
<dbReference type="GO" id="GO:0006103">
    <property type="term" value="P:2-oxoglutarate metabolic process"/>
    <property type="evidence" value="ECO:0007669"/>
    <property type="project" value="TreeGrafter"/>
</dbReference>
<reference evidence="9" key="1">
    <citation type="submission" date="2021-01" db="EMBL/GenBank/DDBJ databases">
        <title>Whole genome shotgun sequence of Virgisporangium ochraceum NBRC 16418.</title>
        <authorList>
            <person name="Komaki H."/>
            <person name="Tamura T."/>
        </authorList>
    </citation>
    <scope>NUCLEOTIDE SEQUENCE</scope>
    <source>
        <strain evidence="9">NBRC 16418</strain>
    </source>
</reference>
<comment type="similarity">
    <text evidence="1">Belongs to the class-I pyridine nucleotide-disulfide oxidoreductase family.</text>
</comment>
<evidence type="ECO:0000256" key="1">
    <source>
        <dbReference type="ARBA" id="ARBA00007532"/>
    </source>
</evidence>
<dbReference type="Gene3D" id="3.30.390.30">
    <property type="match status" value="1"/>
</dbReference>
<sequence>MTDQWDVIVVGGGPPGENAASYAIQGSSRTAAIVEKELVGGECSYWACMPSKALLRPVDVVDAANALTGVRGATLDVAGVLKRRDQFTHNHDDSSQVGWANSVGIDVVRGRGRITGPRELTVTGTDGTERTIRANHAVVLATGTTAAVPPVPGLREALPWTSRDATNLHEVPSKVAVIGGGVVACEAAVWLRALGAEVVMLVRGDALLGRSEPFASALVAERFAELGIDVRFNVSVERVSRKSPADTGEGRVHGGPVDLVAGGETLVVAEVVVAAGRVPATGDLGLDALGLSLKNGFVEVDDHLTVPGHDWLYAVGDITGRALLTHMGKYQARIAGTVIGARAEGRPLDGPRYRDVADHDMVPQVAFCDPQVASVGLTEAAARQRGIDVETVEYDLGNVAGASLQRDGYKGRAGLVIDRTSDVLVGATFVGPDVAELVHAATIAVVGKVPVSTLWHAVPSYPTVSEIWLRLLEARGEDSS</sequence>
<protein>
    <submittedName>
        <fullName evidence="9">Oxidoreductase</fullName>
    </submittedName>
</protein>
<evidence type="ECO:0000259" key="7">
    <source>
        <dbReference type="Pfam" id="PF02852"/>
    </source>
</evidence>
<dbReference type="AlphaFoldDB" id="A0A8J3ZUC5"/>
<dbReference type="RefSeq" id="WP_203929704.1">
    <property type="nucleotide sequence ID" value="NZ_BOPH01000068.1"/>
</dbReference>
<feature type="binding site" evidence="5">
    <location>
        <position position="317"/>
    </location>
    <ligand>
        <name>FAD</name>
        <dbReference type="ChEBI" id="CHEBI:57692"/>
    </ligand>
</feature>
<name>A0A8J3ZUC5_9ACTN</name>
<evidence type="ECO:0000313" key="9">
    <source>
        <dbReference type="EMBL" id="GIJ69796.1"/>
    </source>
</evidence>
<keyword evidence="10" id="KW-1185">Reference proteome</keyword>
<feature type="domain" description="FAD/NAD(P)-binding" evidence="8">
    <location>
        <begin position="6"/>
        <end position="327"/>
    </location>
</feature>
<dbReference type="GO" id="GO:0004148">
    <property type="term" value="F:dihydrolipoyl dehydrogenase (NADH) activity"/>
    <property type="evidence" value="ECO:0007669"/>
    <property type="project" value="TreeGrafter"/>
</dbReference>
<dbReference type="InterPro" id="IPR050151">
    <property type="entry name" value="Class-I_Pyr_Nuc-Dis_Oxidored"/>
</dbReference>
<dbReference type="InterPro" id="IPR016156">
    <property type="entry name" value="FAD/NAD-linked_Rdtase_dimer_sf"/>
</dbReference>
<keyword evidence="5" id="KW-0547">Nucleotide-binding</keyword>
<dbReference type="PRINTS" id="PR00411">
    <property type="entry name" value="PNDRDTASEI"/>
</dbReference>
<dbReference type="PANTHER" id="PTHR22912:SF151">
    <property type="entry name" value="DIHYDROLIPOYL DEHYDROGENASE, MITOCHONDRIAL"/>
    <property type="match status" value="1"/>
</dbReference>
<evidence type="ECO:0000256" key="3">
    <source>
        <dbReference type="ARBA" id="ARBA00022827"/>
    </source>
</evidence>
<dbReference type="GO" id="GO:0050660">
    <property type="term" value="F:flavin adenine dinucleotide binding"/>
    <property type="evidence" value="ECO:0007669"/>
    <property type="project" value="TreeGrafter"/>
</dbReference>
<feature type="binding site" evidence="5">
    <location>
        <position position="112"/>
    </location>
    <ligand>
        <name>FAD</name>
        <dbReference type="ChEBI" id="CHEBI:57692"/>
    </ligand>
</feature>
<dbReference type="InterPro" id="IPR023753">
    <property type="entry name" value="FAD/NAD-binding_dom"/>
</dbReference>
<keyword evidence="4 5" id="KW-0520">NAD</keyword>
<evidence type="ECO:0000256" key="4">
    <source>
        <dbReference type="ARBA" id="ARBA00023027"/>
    </source>
</evidence>
<evidence type="ECO:0000256" key="5">
    <source>
        <dbReference type="PIRSR" id="PIRSR000350-3"/>
    </source>
</evidence>
<evidence type="ECO:0000313" key="10">
    <source>
        <dbReference type="Proteomes" id="UP000635606"/>
    </source>
</evidence>
<comment type="cofactor">
    <cofactor evidence="5">
        <name>FAD</name>
        <dbReference type="ChEBI" id="CHEBI:57692"/>
    </cofactor>
    <text evidence="5">Binds 1 FAD per subunit.</text>
</comment>
<feature type="binding site" evidence="5">
    <location>
        <begin position="179"/>
        <end position="186"/>
    </location>
    <ligand>
        <name>NAD(+)</name>
        <dbReference type="ChEBI" id="CHEBI:57540"/>
    </ligand>
</feature>
<organism evidence="9 10">
    <name type="scientific">Virgisporangium ochraceum</name>
    <dbReference type="NCBI Taxonomy" id="65505"/>
    <lineage>
        <taxon>Bacteria</taxon>
        <taxon>Bacillati</taxon>
        <taxon>Actinomycetota</taxon>
        <taxon>Actinomycetes</taxon>
        <taxon>Micromonosporales</taxon>
        <taxon>Micromonosporaceae</taxon>
        <taxon>Virgisporangium</taxon>
    </lineage>
</organism>
<dbReference type="Proteomes" id="UP000635606">
    <property type="component" value="Unassembled WGS sequence"/>
</dbReference>
<feature type="binding site" evidence="5">
    <location>
        <position position="52"/>
    </location>
    <ligand>
        <name>FAD</name>
        <dbReference type="ChEBI" id="CHEBI:57692"/>
    </ligand>
</feature>
<evidence type="ECO:0000256" key="2">
    <source>
        <dbReference type="ARBA" id="ARBA00022630"/>
    </source>
</evidence>
<dbReference type="PANTHER" id="PTHR22912">
    <property type="entry name" value="DISULFIDE OXIDOREDUCTASE"/>
    <property type="match status" value="1"/>
</dbReference>
<dbReference type="Gene3D" id="3.50.50.60">
    <property type="entry name" value="FAD/NAD(P)-binding domain"/>
    <property type="match status" value="2"/>
</dbReference>
<keyword evidence="2" id="KW-0285">Flavoprotein</keyword>
<dbReference type="Pfam" id="PF07992">
    <property type="entry name" value="Pyr_redox_2"/>
    <property type="match status" value="1"/>
</dbReference>
<gene>
    <name evidence="9" type="ORF">Voc01_047130</name>
</gene>
<feature type="domain" description="Pyridine nucleotide-disulphide oxidoreductase dimerisation" evidence="7">
    <location>
        <begin position="362"/>
        <end position="468"/>
    </location>
</feature>
<dbReference type="InterPro" id="IPR001100">
    <property type="entry name" value="Pyr_nuc-diS_OxRdtase"/>
</dbReference>
<dbReference type="PIRSF" id="PIRSF000350">
    <property type="entry name" value="Mercury_reductase_MerA"/>
    <property type="match status" value="1"/>
</dbReference>
<dbReference type="Pfam" id="PF02852">
    <property type="entry name" value="Pyr_redox_dim"/>
    <property type="match status" value="1"/>
</dbReference>
<dbReference type="InterPro" id="IPR004099">
    <property type="entry name" value="Pyr_nucl-diS_OxRdtase_dimer"/>
</dbReference>
<dbReference type="SUPFAM" id="SSF51905">
    <property type="entry name" value="FAD/NAD(P)-binding domain"/>
    <property type="match status" value="1"/>
</dbReference>
<evidence type="ECO:0000256" key="6">
    <source>
        <dbReference type="PIRSR" id="PIRSR000350-4"/>
    </source>
</evidence>
<proteinExistence type="inferred from homology"/>
<accession>A0A8J3ZUC5</accession>
<dbReference type="EMBL" id="BOPH01000068">
    <property type="protein sequence ID" value="GIJ69796.1"/>
    <property type="molecule type" value="Genomic_DNA"/>
</dbReference>